<reference evidence="1" key="1">
    <citation type="submission" date="2015-12" db="EMBL/GenBank/DDBJ databases">
        <title>Update maize B73 reference genome by single molecule sequencing technologies.</title>
        <authorList>
            <consortium name="Maize Genome Sequencing Project"/>
            <person name="Ware D."/>
        </authorList>
    </citation>
    <scope>NUCLEOTIDE SEQUENCE</scope>
    <source>
        <tissue evidence="1">Seedling</tissue>
    </source>
</reference>
<proteinExistence type="predicted"/>
<dbReference type="InParanoid" id="A0A1D6Q5P7"/>
<accession>A0A1D6Q5P7</accession>
<sequence length="57" mass="6268">MKARGNLDISLVPVLGNIVNSIFYYNDVNLDGLILGQSFYSNLFHDMVYTVQASGGI</sequence>
<gene>
    <name evidence="1" type="ORF">ZEAMMB73_Zm00001d051231</name>
</gene>
<evidence type="ECO:0000313" key="1">
    <source>
        <dbReference type="EMBL" id="AQK53854.1"/>
    </source>
</evidence>
<dbReference type="EMBL" id="CM000780">
    <property type="protein sequence ID" value="AQK53854.1"/>
    <property type="molecule type" value="Genomic_DNA"/>
</dbReference>
<name>A0A1D6Q5P7_MAIZE</name>
<dbReference type="AlphaFoldDB" id="A0A1D6Q5P7"/>
<protein>
    <submittedName>
        <fullName evidence="1">Uncharacterized protein</fullName>
    </submittedName>
</protein>
<organism evidence="1">
    <name type="scientific">Zea mays</name>
    <name type="common">Maize</name>
    <dbReference type="NCBI Taxonomy" id="4577"/>
    <lineage>
        <taxon>Eukaryota</taxon>
        <taxon>Viridiplantae</taxon>
        <taxon>Streptophyta</taxon>
        <taxon>Embryophyta</taxon>
        <taxon>Tracheophyta</taxon>
        <taxon>Spermatophyta</taxon>
        <taxon>Magnoliopsida</taxon>
        <taxon>Liliopsida</taxon>
        <taxon>Poales</taxon>
        <taxon>Poaceae</taxon>
        <taxon>PACMAD clade</taxon>
        <taxon>Panicoideae</taxon>
        <taxon>Andropogonodae</taxon>
        <taxon>Andropogoneae</taxon>
        <taxon>Tripsacinae</taxon>
        <taxon>Zea</taxon>
    </lineage>
</organism>